<dbReference type="PANTHER" id="PTHR36057">
    <property type="match status" value="1"/>
</dbReference>
<dbReference type="Proteomes" id="UP001327027">
    <property type="component" value="Unassembled WGS sequence"/>
</dbReference>
<comment type="caution">
    <text evidence="2">The sequence shown here is derived from an EMBL/GenBank/DDBJ whole genome shotgun (WGS) entry which is preliminary data.</text>
</comment>
<dbReference type="Gene3D" id="3.40.30.10">
    <property type="entry name" value="Glutaredoxin"/>
    <property type="match status" value="1"/>
</dbReference>
<dbReference type="InterPro" id="IPR010634">
    <property type="entry name" value="DUF1223"/>
</dbReference>
<dbReference type="PANTHER" id="PTHR36057:SF1">
    <property type="entry name" value="LIPOPROTEIN LIPID ATTACHMENT SITE-LIKE PROTEIN, PUTATIVE (DUF1223)-RELATED"/>
    <property type="match status" value="1"/>
</dbReference>
<keyword evidence="1" id="KW-0732">Signal</keyword>
<keyword evidence="3" id="KW-1185">Reference proteome</keyword>
<dbReference type="Pfam" id="PF06764">
    <property type="entry name" value="DUF1223"/>
    <property type="match status" value="1"/>
</dbReference>
<accession>A0ABU6A2G2</accession>
<feature type="signal peptide" evidence="1">
    <location>
        <begin position="1"/>
        <end position="19"/>
    </location>
</feature>
<dbReference type="RefSeq" id="WP_324182351.1">
    <property type="nucleotide sequence ID" value="NZ_BAABAW010000006.1"/>
</dbReference>
<dbReference type="EMBL" id="JAYKLX010000013">
    <property type="protein sequence ID" value="MEB3348329.1"/>
    <property type="molecule type" value="Genomic_DNA"/>
</dbReference>
<gene>
    <name evidence="2" type="ORF">U6A24_22825</name>
</gene>
<name>A0ABU6A2G2_9FLAO</name>
<evidence type="ECO:0000256" key="1">
    <source>
        <dbReference type="SAM" id="SignalP"/>
    </source>
</evidence>
<proteinExistence type="predicted"/>
<feature type="chain" id="PRO_5046786966" evidence="1">
    <location>
        <begin position="20"/>
        <end position="238"/>
    </location>
</feature>
<sequence>MQKKLLMLLTTMLSMASYAQSNESAIVLELFTSQGCSSCPPADQLLDKIKKQYQDQNVFVLSYHVDYWNRLGWKDPFSNESYSDYQREYAEQFNSRSIYTPQLVVNGREHFTGSNRYKAEEALKKYAKSKSSNIIKVQGIQREEKAIEFNYSVEGDKFNTVTFAIVVSERVTNVSKGENRNRSLANTNIVANRVTTKEANGKIAISIPEWITNEDQLSLITYTQDVFLKTTGALQVKI</sequence>
<evidence type="ECO:0000313" key="3">
    <source>
        <dbReference type="Proteomes" id="UP001327027"/>
    </source>
</evidence>
<dbReference type="SUPFAM" id="SSF52833">
    <property type="entry name" value="Thioredoxin-like"/>
    <property type="match status" value="1"/>
</dbReference>
<evidence type="ECO:0000313" key="2">
    <source>
        <dbReference type="EMBL" id="MEB3348329.1"/>
    </source>
</evidence>
<protein>
    <submittedName>
        <fullName evidence="2">DUF1223 domain-containing protein</fullName>
    </submittedName>
</protein>
<organism evidence="2 3">
    <name type="scientific">Aquimarina gracilis</name>
    <dbReference type="NCBI Taxonomy" id="874422"/>
    <lineage>
        <taxon>Bacteria</taxon>
        <taxon>Pseudomonadati</taxon>
        <taxon>Bacteroidota</taxon>
        <taxon>Flavobacteriia</taxon>
        <taxon>Flavobacteriales</taxon>
        <taxon>Flavobacteriaceae</taxon>
        <taxon>Aquimarina</taxon>
    </lineage>
</organism>
<dbReference type="InterPro" id="IPR036249">
    <property type="entry name" value="Thioredoxin-like_sf"/>
</dbReference>
<reference evidence="2 3" key="1">
    <citation type="journal article" date="2013" name="Int. J. Syst. Evol. Microbiol.">
        <title>Aquimarina gracilis sp. nov., isolated from the gut microflora of a mussel, Mytilus coruscus, and emended description of Aquimarina spongiae.</title>
        <authorList>
            <person name="Park S.C."/>
            <person name="Choe H.N."/>
            <person name="Baik K.S."/>
            <person name="Seong C.N."/>
        </authorList>
    </citation>
    <scope>NUCLEOTIDE SEQUENCE [LARGE SCALE GENOMIC DNA]</scope>
    <source>
        <strain evidence="2 3">PSC32</strain>
    </source>
</reference>